<dbReference type="InterPro" id="IPR011764">
    <property type="entry name" value="Biotin_carboxylation_dom"/>
</dbReference>
<dbReference type="InterPro" id="IPR011053">
    <property type="entry name" value="Single_hybrid_motif"/>
</dbReference>
<dbReference type="InterPro" id="IPR048429">
    <property type="entry name" value="MCC_alpha_BT"/>
</dbReference>
<dbReference type="InterPro" id="IPR005479">
    <property type="entry name" value="CPAse_ATP-bd"/>
</dbReference>
<dbReference type="PROSITE" id="PS00188">
    <property type="entry name" value="BIOTIN"/>
    <property type="match status" value="1"/>
</dbReference>
<evidence type="ECO:0000259" key="10">
    <source>
        <dbReference type="PROSITE" id="PS50975"/>
    </source>
</evidence>
<evidence type="ECO:0000256" key="6">
    <source>
        <dbReference type="ARBA" id="ARBA00048501"/>
    </source>
</evidence>
<protein>
    <submittedName>
        <fullName evidence="12">Biotin-requiring enzyme</fullName>
    </submittedName>
</protein>
<dbReference type="PANTHER" id="PTHR18866:SF126">
    <property type="entry name" value="BIOTIN CARBOXYLASE"/>
    <property type="match status" value="1"/>
</dbReference>
<evidence type="ECO:0000259" key="11">
    <source>
        <dbReference type="PROSITE" id="PS50979"/>
    </source>
</evidence>
<comment type="cofactor">
    <cofactor evidence="1">
        <name>biotin</name>
        <dbReference type="ChEBI" id="CHEBI:57586"/>
    </cofactor>
</comment>
<dbReference type="PROSITE" id="PS00867">
    <property type="entry name" value="CPSASE_2"/>
    <property type="match status" value="1"/>
</dbReference>
<dbReference type="PANTHER" id="PTHR18866">
    <property type="entry name" value="CARBOXYLASE:PYRUVATE/ACETYL-COA/PROPIONYL-COA CARBOXYLASE"/>
    <property type="match status" value="1"/>
</dbReference>
<feature type="domain" description="Lipoyl-binding" evidence="9">
    <location>
        <begin position="707"/>
        <end position="782"/>
    </location>
</feature>
<dbReference type="Proteomes" id="UP000192674">
    <property type="component" value="Unassembled WGS sequence"/>
</dbReference>
<dbReference type="FunFam" id="2.40.50.100:FF:000003">
    <property type="entry name" value="Acetyl-CoA carboxylase biotin carboxyl carrier protein"/>
    <property type="match status" value="1"/>
</dbReference>
<dbReference type="Pfam" id="PF00364">
    <property type="entry name" value="Biotin_lipoyl"/>
    <property type="match status" value="1"/>
</dbReference>
<evidence type="ECO:0000256" key="2">
    <source>
        <dbReference type="ARBA" id="ARBA00022598"/>
    </source>
</evidence>
<evidence type="ECO:0000313" key="13">
    <source>
        <dbReference type="Proteomes" id="UP000192674"/>
    </source>
</evidence>
<dbReference type="Pfam" id="PF00289">
    <property type="entry name" value="Biotin_carb_N"/>
    <property type="match status" value="1"/>
</dbReference>
<keyword evidence="2" id="KW-0436">Ligase</keyword>
<dbReference type="InterPro" id="IPR005481">
    <property type="entry name" value="BC-like_N"/>
</dbReference>
<evidence type="ECO:0000259" key="9">
    <source>
        <dbReference type="PROSITE" id="PS50968"/>
    </source>
</evidence>
<reference evidence="12 13" key="1">
    <citation type="submission" date="2017-04" db="EMBL/GenBank/DDBJ databases">
        <authorList>
            <person name="Afonso C.L."/>
            <person name="Miller P.J."/>
            <person name="Scott M.A."/>
            <person name="Spackman E."/>
            <person name="Goraichik I."/>
            <person name="Dimitrov K.M."/>
            <person name="Suarez D.L."/>
            <person name="Swayne D.E."/>
        </authorList>
    </citation>
    <scope>NUCLEOTIDE SEQUENCE [LARGE SCALE GENOMIC DNA]</scope>
    <source>
        <strain evidence="12 13">DSM 43828</strain>
    </source>
</reference>
<dbReference type="InterPro" id="IPR050856">
    <property type="entry name" value="Biotin_carboxylase_complex"/>
</dbReference>
<gene>
    <name evidence="12" type="ORF">SAMN05661093_04910</name>
</gene>
<evidence type="ECO:0000256" key="3">
    <source>
        <dbReference type="ARBA" id="ARBA00022741"/>
    </source>
</evidence>
<dbReference type="Pfam" id="PF02786">
    <property type="entry name" value="CPSase_L_D2"/>
    <property type="match status" value="1"/>
</dbReference>
<dbReference type="InterPro" id="IPR005482">
    <property type="entry name" value="Biotin_COase_C"/>
</dbReference>
<comment type="catalytic activity">
    <reaction evidence="6">
        <text>N(6)-biotinyl-L-lysyl-[protein] + hydrogencarbonate + ATP = N(6)-carboxybiotinyl-L-lysyl-[protein] + ADP + phosphate + H(+)</text>
        <dbReference type="Rhea" id="RHEA:13501"/>
        <dbReference type="Rhea" id="RHEA-COMP:10505"/>
        <dbReference type="Rhea" id="RHEA-COMP:10506"/>
        <dbReference type="ChEBI" id="CHEBI:15378"/>
        <dbReference type="ChEBI" id="CHEBI:17544"/>
        <dbReference type="ChEBI" id="CHEBI:30616"/>
        <dbReference type="ChEBI" id="CHEBI:43474"/>
        <dbReference type="ChEBI" id="CHEBI:83144"/>
        <dbReference type="ChEBI" id="CHEBI:83145"/>
        <dbReference type="ChEBI" id="CHEBI:456216"/>
        <dbReference type="EC" id="6.3.4.14"/>
    </reaction>
    <physiologicalReaction direction="left-to-right" evidence="6">
        <dbReference type="Rhea" id="RHEA:13502"/>
    </physiologicalReaction>
</comment>
<keyword evidence="3 7" id="KW-0547">Nucleotide-binding</keyword>
<evidence type="ECO:0000313" key="12">
    <source>
        <dbReference type="EMBL" id="SMD13730.1"/>
    </source>
</evidence>
<dbReference type="PROSITE" id="PS50979">
    <property type="entry name" value="BC"/>
    <property type="match status" value="1"/>
</dbReference>
<dbReference type="EMBL" id="FWXV01000004">
    <property type="protein sequence ID" value="SMD13730.1"/>
    <property type="molecule type" value="Genomic_DNA"/>
</dbReference>
<evidence type="ECO:0000256" key="8">
    <source>
        <dbReference type="SAM" id="MobiDB-lite"/>
    </source>
</evidence>
<dbReference type="CDD" id="cd06850">
    <property type="entry name" value="biotinyl_domain"/>
    <property type="match status" value="1"/>
</dbReference>
<feature type="domain" description="ATP-grasp" evidence="10">
    <location>
        <begin position="115"/>
        <end position="308"/>
    </location>
</feature>
<proteinExistence type="predicted"/>
<dbReference type="PROSITE" id="PS50968">
    <property type="entry name" value="BIOTINYL_LIPOYL"/>
    <property type="match status" value="1"/>
</dbReference>
<dbReference type="Gene3D" id="3.30.470.20">
    <property type="entry name" value="ATP-grasp fold, B domain"/>
    <property type="match status" value="2"/>
</dbReference>
<dbReference type="SUPFAM" id="SSF56059">
    <property type="entry name" value="Glutathione synthetase ATP-binding domain-like"/>
    <property type="match status" value="1"/>
</dbReference>
<evidence type="ECO:0000256" key="1">
    <source>
        <dbReference type="ARBA" id="ARBA00001953"/>
    </source>
</evidence>
<accession>A0A1W2EVK1</accession>
<dbReference type="InterPro" id="IPR001882">
    <property type="entry name" value="Biotin_BS"/>
</dbReference>
<organism evidence="12 13">
    <name type="scientific">Kibdelosporangium aridum</name>
    <dbReference type="NCBI Taxonomy" id="2030"/>
    <lineage>
        <taxon>Bacteria</taxon>
        <taxon>Bacillati</taxon>
        <taxon>Actinomycetota</taxon>
        <taxon>Actinomycetes</taxon>
        <taxon>Pseudonocardiales</taxon>
        <taxon>Pseudonocardiaceae</taxon>
        <taxon>Kibdelosporangium</taxon>
    </lineage>
</organism>
<evidence type="ECO:0000256" key="4">
    <source>
        <dbReference type="ARBA" id="ARBA00022840"/>
    </source>
</evidence>
<dbReference type="FunFam" id="3.40.50.20:FF:000010">
    <property type="entry name" value="Propionyl-CoA carboxylase subunit alpha"/>
    <property type="match status" value="1"/>
</dbReference>
<feature type="compositionally biased region" description="Low complexity" evidence="8">
    <location>
        <begin position="413"/>
        <end position="434"/>
    </location>
</feature>
<dbReference type="SUPFAM" id="SSF51230">
    <property type="entry name" value="Single hybrid motif"/>
    <property type="match status" value="1"/>
</dbReference>
<keyword evidence="13" id="KW-1185">Reference proteome</keyword>
<feature type="region of interest" description="Disordered" evidence="8">
    <location>
        <begin position="321"/>
        <end position="447"/>
    </location>
</feature>
<feature type="compositionally biased region" description="Low complexity" evidence="8">
    <location>
        <begin position="356"/>
        <end position="366"/>
    </location>
</feature>
<dbReference type="SUPFAM" id="SSF51246">
    <property type="entry name" value="Rudiment single hybrid motif"/>
    <property type="match status" value="1"/>
</dbReference>
<dbReference type="PROSITE" id="PS50975">
    <property type="entry name" value="ATP_GRASP"/>
    <property type="match status" value="1"/>
</dbReference>
<feature type="compositionally biased region" description="Polar residues" evidence="8">
    <location>
        <begin position="336"/>
        <end position="354"/>
    </location>
</feature>
<dbReference type="Pfam" id="PF02785">
    <property type="entry name" value="Biotin_carb_C"/>
    <property type="match status" value="1"/>
</dbReference>
<dbReference type="SMART" id="SM00878">
    <property type="entry name" value="Biotin_carb_C"/>
    <property type="match status" value="1"/>
</dbReference>
<keyword evidence="4 7" id="KW-0067">ATP-binding</keyword>
<dbReference type="GO" id="GO:0005524">
    <property type="term" value="F:ATP binding"/>
    <property type="evidence" value="ECO:0007669"/>
    <property type="project" value="UniProtKB-UniRule"/>
</dbReference>
<keyword evidence="5" id="KW-0092">Biotin</keyword>
<dbReference type="Pfam" id="PF21139">
    <property type="entry name" value="BT_MCC_alpha"/>
    <property type="match status" value="1"/>
</dbReference>
<name>A0A1W2EVK1_KIBAR</name>
<dbReference type="AlphaFoldDB" id="A0A1W2EVK1"/>
<dbReference type="GO" id="GO:0004075">
    <property type="term" value="F:biotin carboxylase activity"/>
    <property type="evidence" value="ECO:0007669"/>
    <property type="project" value="UniProtKB-EC"/>
</dbReference>
<feature type="domain" description="Biotin carboxylation" evidence="11">
    <location>
        <begin position="1"/>
        <end position="582"/>
    </location>
</feature>
<sequence>MITSVLVANRGEIARRVFRTCRALGLGCVAVYSDADAAAPHVHEADAAVRLPGNSPAETYLRGSLIIEAALRAGADAIHPGYGFLSENADFAREVIAAGLTWIGPSPEAIDQMGSKIAAKELMAAAGVPVLSEVDNVTAADLPVLIKASAGGGGRGMRIVRALDDLPGELEAARSEAVSAFGDPTVFCEPYLETGRHIEVQIMADQHGEIWPVGERECSIQRRHQKVIEEAPSPLVERTPGMRARLFAAARAAASAISYTGAGTVEFLADEQGRFYFLEMNTRLQVEHPVTECTTGADLVRLQILIAQGAHLRTIAPPTAAFPAPGIGQGDPLDSTLPQGSDSSGSRAAQSRTGVSAAASASAIAAEGAPNSTLPQGADSSESDAARSQTDLSTTASAPGIRQGDPLGSTLPQGSDSSGQLASDASGASSSTTTIPQGEPLISMLPQGSDNFGLSPVRGHAIEVRLYAEDPAQDWRPQSGVVHRLAVPGVTSEFTVPGEPGLRLDSGVQDGSAVSVFYDPMLAKVISFAPTRDEAALGLAGALARAEIHGLTTNRDLLVRVLRHPEFLAGNTDTAFLDRHGLAVLAEPLADKDAEAVSALAAALADAAARRSMDVPSGWRNVPSQPQRKVYSTASGDVEVTYRHTRAGLVADGYSDLRLLSAEPDAVVLELAGVRRAFRVSVYPDVVCVDSPLGPVTLTPVPRFTDPSSQAAPGSLLAPMPGTVVRVAVSAGDQVEQGQPLLWLEAMKMEHKITAPAAGTLSSLPVAAGQQVDLGAVLAVVTPLE</sequence>
<evidence type="ECO:0000256" key="5">
    <source>
        <dbReference type="ARBA" id="ARBA00023267"/>
    </source>
</evidence>
<dbReference type="SUPFAM" id="SSF52440">
    <property type="entry name" value="PreATP-grasp domain"/>
    <property type="match status" value="1"/>
</dbReference>
<evidence type="ECO:0000256" key="7">
    <source>
        <dbReference type="PROSITE-ProRule" id="PRU00409"/>
    </source>
</evidence>
<dbReference type="Gene3D" id="2.40.50.100">
    <property type="match status" value="1"/>
</dbReference>
<dbReference type="GO" id="GO:0046872">
    <property type="term" value="F:metal ion binding"/>
    <property type="evidence" value="ECO:0007669"/>
    <property type="project" value="InterPro"/>
</dbReference>
<feature type="compositionally biased region" description="Polar residues" evidence="8">
    <location>
        <begin position="370"/>
        <end position="380"/>
    </location>
</feature>
<dbReference type="InterPro" id="IPR000089">
    <property type="entry name" value="Biotin_lipoyl"/>
</dbReference>
<dbReference type="InterPro" id="IPR011054">
    <property type="entry name" value="Rudment_hybrid_motif"/>
</dbReference>
<dbReference type="InterPro" id="IPR011761">
    <property type="entry name" value="ATP-grasp"/>
</dbReference>
<dbReference type="RefSeq" id="WP_235038805.1">
    <property type="nucleotide sequence ID" value="NZ_FWXV01000004.1"/>
</dbReference>
<dbReference type="InterPro" id="IPR016185">
    <property type="entry name" value="PreATP-grasp_dom_sf"/>
</dbReference>
<feature type="compositionally biased region" description="Polar residues" evidence="8">
    <location>
        <begin position="386"/>
        <end position="397"/>
    </location>
</feature>